<sequence>MLRESTLLLEAPVMYADLAFSAGWVSQESSFAYATHGELGLSVSAGGIDWQGSLIHEGCLAQLSICLPQDFRLSWSLEGCFPVGQLPVGSPFLIRQQNIPLHAQLNCAICVGKPVLSLTNPIAGHLSLRLLVTIDPQTRQLGLTLELGHSQLVCEWQAADALLGWTFGEWDLLPESTVHTWDLRHG</sequence>
<name>A0AA86JMI3_9BURK</name>
<proteinExistence type="predicted"/>
<evidence type="ECO:0000313" key="1">
    <source>
        <dbReference type="EMBL" id="BET27442.1"/>
    </source>
</evidence>
<dbReference type="EMBL" id="AP028947">
    <property type="protein sequence ID" value="BET27442.1"/>
    <property type="molecule type" value="Genomic_DNA"/>
</dbReference>
<protein>
    <submittedName>
        <fullName evidence="1">Uncharacterized protein</fullName>
    </submittedName>
</protein>
<accession>A0AA86JMI3</accession>
<dbReference type="Proteomes" id="UP001329151">
    <property type="component" value="Chromosome"/>
</dbReference>
<keyword evidence="2" id="KW-1185">Reference proteome</keyword>
<gene>
    <name evidence="1" type="ORF">RGQ30_29430</name>
</gene>
<organism evidence="1 2">
    <name type="scientific">Limnobacter thiooxidans</name>
    <dbReference type="NCBI Taxonomy" id="131080"/>
    <lineage>
        <taxon>Bacteria</taxon>
        <taxon>Pseudomonadati</taxon>
        <taxon>Pseudomonadota</taxon>
        <taxon>Betaproteobacteria</taxon>
        <taxon>Burkholderiales</taxon>
        <taxon>Burkholderiaceae</taxon>
        <taxon>Limnobacter</taxon>
    </lineage>
</organism>
<reference evidence="1 2" key="1">
    <citation type="submission" date="2023-10" db="EMBL/GenBank/DDBJ databases">
        <title>Complete Genome Sequence of Limnobacter thiooxidans CS-K2T, Isolated from freshwater lake sediments in Bavaria, Germany.</title>
        <authorList>
            <person name="Naruki M."/>
            <person name="Watanabe A."/>
            <person name="Warashina T."/>
            <person name="Morita T."/>
            <person name="Arakawa K."/>
        </authorList>
    </citation>
    <scope>NUCLEOTIDE SEQUENCE [LARGE SCALE GENOMIC DNA]</scope>
    <source>
        <strain evidence="1 2">CS-K2</strain>
    </source>
</reference>
<dbReference type="AlphaFoldDB" id="A0AA86JMI3"/>
<evidence type="ECO:0000313" key="2">
    <source>
        <dbReference type="Proteomes" id="UP001329151"/>
    </source>
</evidence>
<dbReference type="KEGG" id="lto:RGQ30_29430"/>